<evidence type="ECO:0000259" key="7">
    <source>
        <dbReference type="Pfam" id="PF00520"/>
    </source>
</evidence>
<dbReference type="InterPro" id="IPR024862">
    <property type="entry name" value="TRPV"/>
</dbReference>
<evidence type="ECO:0000256" key="4">
    <source>
        <dbReference type="ARBA" id="ARBA00022989"/>
    </source>
</evidence>
<dbReference type="PANTHER" id="PTHR10582">
    <property type="entry name" value="TRANSIENT RECEPTOR POTENTIAL ION CHANNEL PROTEIN"/>
    <property type="match status" value="1"/>
</dbReference>
<dbReference type="VEuPathDB" id="FungiDB:FUN_021207"/>
<feature type="transmembrane region" description="Helical" evidence="6">
    <location>
        <begin position="911"/>
        <end position="930"/>
    </location>
</feature>
<comment type="subcellular location">
    <subcellularLocation>
        <location evidence="1">Membrane</location>
        <topology evidence="1">Multi-pass membrane protein</topology>
    </subcellularLocation>
</comment>
<proteinExistence type="predicted"/>
<gene>
    <name evidence="8" type="ORF">RhiirA5_406700</name>
</gene>
<dbReference type="Pfam" id="PF00520">
    <property type="entry name" value="Ion_trans"/>
    <property type="match status" value="1"/>
</dbReference>
<protein>
    <recommendedName>
        <fullName evidence="7">Ion transport domain-containing protein</fullName>
    </recommendedName>
</protein>
<evidence type="ECO:0000256" key="1">
    <source>
        <dbReference type="ARBA" id="ARBA00004141"/>
    </source>
</evidence>
<feature type="transmembrane region" description="Helical" evidence="6">
    <location>
        <begin position="845"/>
        <end position="864"/>
    </location>
</feature>
<feature type="transmembrane region" description="Helical" evidence="6">
    <location>
        <begin position="884"/>
        <end position="904"/>
    </location>
</feature>
<dbReference type="VEuPathDB" id="FungiDB:RhiirA1_514095"/>
<keyword evidence="4 6" id="KW-1133">Transmembrane helix</keyword>
<evidence type="ECO:0000256" key="5">
    <source>
        <dbReference type="ARBA" id="ARBA00023136"/>
    </source>
</evidence>
<dbReference type="GO" id="GO:0098703">
    <property type="term" value="P:calcium ion import across plasma membrane"/>
    <property type="evidence" value="ECO:0007669"/>
    <property type="project" value="TreeGrafter"/>
</dbReference>
<name>A0A2N0QC86_9GLOM</name>
<feature type="domain" description="Ion transport" evidence="7">
    <location>
        <begin position="779"/>
        <end position="1050"/>
    </location>
</feature>
<feature type="transmembrane region" description="Helical" evidence="6">
    <location>
        <begin position="774"/>
        <end position="795"/>
    </location>
</feature>
<feature type="transmembrane region" description="Helical" evidence="6">
    <location>
        <begin position="650"/>
        <end position="678"/>
    </location>
</feature>
<keyword evidence="5 6" id="KW-0472">Membrane</keyword>
<dbReference type="EMBL" id="LLXJ01000037">
    <property type="protein sequence ID" value="PKC16704.1"/>
    <property type="molecule type" value="Genomic_DNA"/>
</dbReference>
<reference evidence="8 9" key="1">
    <citation type="submission" date="2016-04" db="EMBL/GenBank/DDBJ databases">
        <title>Genome analyses suggest a sexual origin of heterokaryosis in a supposedly ancient asexual fungus.</title>
        <authorList>
            <person name="Ropars J."/>
            <person name="Sedzielewska K."/>
            <person name="Noel J."/>
            <person name="Charron P."/>
            <person name="Farinelli L."/>
            <person name="Marton T."/>
            <person name="Kruger M."/>
            <person name="Pelin A."/>
            <person name="Brachmann A."/>
            <person name="Corradi N."/>
        </authorList>
    </citation>
    <scope>NUCLEOTIDE SEQUENCE [LARGE SCALE GENOMIC DNA]</scope>
    <source>
        <strain evidence="8 9">A5</strain>
    </source>
</reference>
<reference evidence="8 9" key="2">
    <citation type="submission" date="2017-09" db="EMBL/GenBank/DDBJ databases">
        <title>Extensive intraspecific genome diversity in a model arbuscular mycorrhizal fungus.</title>
        <authorList>
            <person name="Chen E.C."/>
            <person name="Morin E."/>
            <person name="Beaudet D."/>
            <person name="Noel J."/>
            <person name="Ndikumana S."/>
            <person name="Charron P."/>
            <person name="St-Onge C."/>
            <person name="Giorgi J."/>
            <person name="Grigoriev I.V."/>
            <person name="Roux C."/>
            <person name="Martin F.M."/>
            <person name="Corradi N."/>
        </authorList>
    </citation>
    <scope>NUCLEOTIDE SEQUENCE [LARGE SCALE GENOMIC DNA]</scope>
    <source>
        <strain evidence="8 9">A5</strain>
    </source>
</reference>
<evidence type="ECO:0000256" key="3">
    <source>
        <dbReference type="ARBA" id="ARBA00022737"/>
    </source>
</evidence>
<dbReference type="GO" id="GO:0005886">
    <property type="term" value="C:plasma membrane"/>
    <property type="evidence" value="ECO:0007669"/>
    <property type="project" value="TreeGrafter"/>
</dbReference>
<keyword evidence="2 6" id="KW-0812">Transmembrane</keyword>
<feature type="transmembrane region" description="Helical" evidence="6">
    <location>
        <begin position="1016"/>
        <end position="1040"/>
    </location>
</feature>
<dbReference type="InterPro" id="IPR005821">
    <property type="entry name" value="Ion_trans_dom"/>
</dbReference>
<evidence type="ECO:0000256" key="2">
    <source>
        <dbReference type="ARBA" id="ARBA00022692"/>
    </source>
</evidence>
<comment type="caution">
    <text evidence="8">The sequence shown here is derived from an EMBL/GenBank/DDBJ whole genome shotgun (WGS) entry which is preliminary data.</text>
</comment>
<keyword evidence="3" id="KW-0677">Repeat</keyword>
<dbReference type="SUPFAM" id="SSF82171">
    <property type="entry name" value="DPP6 N-terminal domain-like"/>
    <property type="match status" value="1"/>
</dbReference>
<dbReference type="GO" id="GO:0005216">
    <property type="term" value="F:monoatomic ion channel activity"/>
    <property type="evidence" value="ECO:0007669"/>
    <property type="project" value="InterPro"/>
</dbReference>
<feature type="transmembrane region" description="Helical" evidence="6">
    <location>
        <begin position="807"/>
        <end position="824"/>
    </location>
</feature>
<evidence type="ECO:0000313" key="9">
    <source>
        <dbReference type="Proteomes" id="UP000232722"/>
    </source>
</evidence>
<evidence type="ECO:0000256" key="6">
    <source>
        <dbReference type="SAM" id="Phobius"/>
    </source>
</evidence>
<dbReference type="PANTHER" id="PTHR10582:SF2">
    <property type="entry name" value="INACTIVE"/>
    <property type="match status" value="1"/>
</dbReference>
<sequence>MDNEIRVHVDNPHNLRDSKNAHNGKRVSLVSLSPNGKYVVTYSEDDKSIEGWIVRDSKLNLDPETNVYELPRSDYIHEIILNDSKTVCFGYNYNYLHRVEIFQMSNEHQQIKLNPPPKMSSPSINFRKNGDLILSHGSEISIYHSKHDKMSNELSLVSSYKLSNYTNEVFIDDDNIWIISQNYLFHWDLKTFQLKFSYSLGFTTGYYDVSLIVFTVITKGNLIAVKYINHHNEINEIAIFIKNVHSPIRNIQSKNSDMKIELCQVQNNVYLLAFNIPKKDENQDIILYSITDINKQQPIDASKIFNDEDSENKFILYEYNSESKEAFGLVDGKFSYINLSDLNLHGFFESHKEDDDLVGWNDYLGQTFKYYYNDTLAFPDMENIKSLSFESCNDMEKIRSLFSEEYENINFNNQKYKWRMELKNDKLDKLSVYSDKEEFLCSKDLGIEFTTFNWKILNNNALALRLDYNKFIVIYEYDIHNKRIKTQYFIFKGEGQIDFSGPILPMIDTKDIAILKEFYYKQYFTQLSEGIISIIEDERCLARYGSTLLSNLVKFTDPELTHIEDIYNKCINLVKEDPKRNLKFLNIIISSMNDLYKKYPDYITKFNSEMFMILDPFNEGIKNYYYSHFHTFSHEAEIRKVYQSIKYIKFIFIFTLYLPILILFLPFTIIYIIVLLIINLRKFPKILLKIPKILLDTPIITLTKILNYKMQSKQQIVLIVPYIDYSRYPLEYSFWKEIFYPQSSVFVNTCKKEFYSNWNGEAIINFKWKAFGRIYYFVIWSIFMVFLVCFTIASYPTNSITQKVRISLYQTSIAFGFFHLIFELRQFIWNPRKYFTSIWNLFGKFKCLPFCYSATIASIYWIKYDDMIPDWALSITCILLDLKFLLFFRIFEYFGIYFAIIFGVAKRVFSFLLVLAIIIASFAHGFFLLLHPRNLLDSLNEQNQNDSNNPWTLSNTYNQVDENGNILNETLIQVPSENTNLFYSYPTSLLATYLFLTGNQNSLSPWALKPTTENTILFILMAVFSFLIVIYLMNLFIGLLNMAIEKDNDRALYLVQKAEVIAEIELFYLLPHQRRWRSWFPEVIYCRVDVEKTRIYIKEAIKKGKWNMDDWPEMKHKILKLLSIDDAIIDLAV</sequence>
<dbReference type="AlphaFoldDB" id="A0A2N0QC86"/>
<accession>A0A2N0QC86</accession>
<evidence type="ECO:0000313" key="8">
    <source>
        <dbReference type="EMBL" id="PKC16704.1"/>
    </source>
</evidence>
<dbReference type="VEuPathDB" id="FungiDB:RhiirFUN_003038"/>
<dbReference type="Proteomes" id="UP000232722">
    <property type="component" value="Unassembled WGS sequence"/>
</dbReference>
<organism evidence="8 9">
    <name type="scientific">Rhizophagus irregularis</name>
    <dbReference type="NCBI Taxonomy" id="588596"/>
    <lineage>
        <taxon>Eukaryota</taxon>
        <taxon>Fungi</taxon>
        <taxon>Fungi incertae sedis</taxon>
        <taxon>Mucoromycota</taxon>
        <taxon>Glomeromycotina</taxon>
        <taxon>Glomeromycetes</taxon>
        <taxon>Glomerales</taxon>
        <taxon>Glomeraceae</taxon>
        <taxon>Rhizophagus</taxon>
    </lineage>
</organism>